<evidence type="ECO:0000256" key="1">
    <source>
        <dbReference type="ARBA" id="ARBA00022737"/>
    </source>
</evidence>
<dbReference type="PANTHER" id="PTHR24198:SF188">
    <property type="entry name" value="ANKYRIN REPEAT DOMAIN 55"/>
    <property type="match status" value="1"/>
</dbReference>
<accession>A0AAV5SKY2</accession>
<dbReference type="Gene3D" id="1.25.40.20">
    <property type="entry name" value="Ankyrin repeat-containing domain"/>
    <property type="match status" value="2"/>
</dbReference>
<keyword evidence="4" id="KW-1133">Transmembrane helix</keyword>
<keyword evidence="1" id="KW-0677">Repeat</keyword>
<dbReference type="InterPro" id="IPR036770">
    <property type="entry name" value="Ankyrin_rpt-contain_sf"/>
</dbReference>
<evidence type="ECO:0008006" key="7">
    <source>
        <dbReference type="Google" id="ProtNLM"/>
    </source>
</evidence>
<dbReference type="SMART" id="SM00248">
    <property type="entry name" value="ANK"/>
    <property type="match status" value="6"/>
</dbReference>
<evidence type="ECO:0000256" key="3">
    <source>
        <dbReference type="PROSITE-ProRule" id="PRU00023"/>
    </source>
</evidence>
<organism evidence="5 6">
    <name type="scientific">Pristionchus entomophagus</name>
    <dbReference type="NCBI Taxonomy" id="358040"/>
    <lineage>
        <taxon>Eukaryota</taxon>
        <taxon>Metazoa</taxon>
        <taxon>Ecdysozoa</taxon>
        <taxon>Nematoda</taxon>
        <taxon>Chromadorea</taxon>
        <taxon>Rhabditida</taxon>
        <taxon>Rhabditina</taxon>
        <taxon>Diplogasteromorpha</taxon>
        <taxon>Diplogasteroidea</taxon>
        <taxon>Neodiplogasteridae</taxon>
        <taxon>Pristionchus</taxon>
    </lineage>
</organism>
<keyword evidence="4" id="KW-0812">Transmembrane</keyword>
<dbReference type="SUPFAM" id="SSF48403">
    <property type="entry name" value="Ankyrin repeat"/>
    <property type="match status" value="1"/>
</dbReference>
<sequence length="357" mass="40332">VQDITDKDKRTCLMWAVAAVVFSGNLESIQYLLSASRPDRADQDAYGYNALHLAVHMSDEAACKELIRQGWNQNVFEERTKFDMTPLHLAAGRANTPDIIQTLVSTGASPTEKDAMGRTPIFMACFGGKAHNLNVMIRELGFEWRVPRDNTTFVPVRDCYNRTLMHAAAYAGYSACISTMFLIEDEQRMPLINPLVHWKSIEGETALHVACAEGKTDCVLTLLSVFISPSVKLDPQRRADKNAISGNCSPHLYGPQMKTPLKRAMEEKEKRPEKKSSYDAIISFLTHNLALANAYLVRWQAVLILQRNFRTCGRYRELHGIPIGRPSDRWCYASFKRALEQLRKDKPTVPVVQTKKL</sequence>
<dbReference type="Pfam" id="PF12796">
    <property type="entry name" value="Ank_2"/>
    <property type="match status" value="2"/>
</dbReference>
<evidence type="ECO:0000256" key="4">
    <source>
        <dbReference type="SAM" id="Phobius"/>
    </source>
</evidence>
<proteinExistence type="predicted"/>
<name>A0AAV5SKY2_9BILA</name>
<feature type="transmembrane region" description="Helical" evidence="4">
    <location>
        <begin position="12"/>
        <end position="33"/>
    </location>
</feature>
<dbReference type="PANTHER" id="PTHR24198">
    <property type="entry name" value="ANKYRIN REPEAT AND PROTEIN KINASE DOMAIN-CONTAINING PROTEIN"/>
    <property type="match status" value="1"/>
</dbReference>
<evidence type="ECO:0000313" key="6">
    <source>
        <dbReference type="Proteomes" id="UP001432027"/>
    </source>
</evidence>
<dbReference type="EMBL" id="BTSX01000001">
    <property type="protein sequence ID" value="GMS82034.1"/>
    <property type="molecule type" value="Genomic_DNA"/>
</dbReference>
<gene>
    <name evidence="5" type="ORF">PENTCL1PPCAC_4209</name>
</gene>
<dbReference type="InterPro" id="IPR002110">
    <property type="entry name" value="Ankyrin_rpt"/>
</dbReference>
<keyword evidence="6" id="KW-1185">Reference proteome</keyword>
<feature type="repeat" description="ANK" evidence="3">
    <location>
        <begin position="46"/>
        <end position="78"/>
    </location>
</feature>
<feature type="repeat" description="ANK" evidence="3">
    <location>
        <begin position="202"/>
        <end position="223"/>
    </location>
</feature>
<keyword evidence="2 3" id="KW-0040">ANK repeat</keyword>
<evidence type="ECO:0000313" key="5">
    <source>
        <dbReference type="EMBL" id="GMS82034.1"/>
    </source>
</evidence>
<dbReference type="Pfam" id="PF00023">
    <property type="entry name" value="Ank"/>
    <property type="match status" value="1"/>
</dbReference>
<feature type="non-terminal residue" evidence="5">
    <location>
        <position position="1"/>
    </location>
</feature>
<reference evidence="5" key="1">
    <citation type="submission" date="2023-10" db="EMBL/GenBank/DDBJ databases">
        <title>Genome assembly of Pristionchus species.</title>
        <authorList>
            <person name="Yoshida K."/>
            <person name="Sommer R.J."/>
        </authorList>
    </citation>
    <scope>NUCLEOTIDE SEQUENCE</scope>
    <source>
        <strain evidence="5">RS0144</strain>
    </source>
</reference>
<dbReference type="PROSITE" id="PS50088">
    <property type="entry name" value="ANK_REPEAT"/>
    <property type="match status" value="3"/>
</dbReference>
<dbReference type="AlphaFoldDB" id="A0AAV5SKY2"/>
<comment type="caution">
    <text evidence="5">The sequence shown here is derived from an EMBL/GenBank/DDBJ whole genome shotgun (WGS) entry which is preliminary data.</text>
</comment>
<dbReference type="PROSITE" id="PS50297">
    <property type="entry name" value="ANK_REP_REGION"/>
    <property type="match status" value="2"/>
</dbReference>
<dbReference type="Proteomes" id="UP001432027">
    <property type="component" value="Unassembled WGS sequence"/>
</dbReference>
<keyword evidence="4" id="KW-0472">Membrane</keyword>
<dbReference type="GO" id="GO:0005737">
    <property type="term" value="C:cytoplasm"/>
    <property type="evidence" value="ECO:0007669"/>
    <property type="project" value="TreeGrafter"/>
</dbReference>
<feature type="repeat" description="ANK" evidence="3">
    <location>
        <begin position="82"/>
        <end position="115"/>
    </location>
</feature>
<evidence type="ECO:0000256" key="2">
    <source>
        <dbReference type="ARBA" id="ARBA00023043"/>
    </source>
</evidence>
<protein>
    <recommendedName>
        <fullName evidence="7">Ankyrin repeat-containing protein</fullName>
    </recommendedName>
</protein>